<organism evidence="1 2">
    <name type="scientific">Nocardia donostiensis</name>
    <dbReference type="NCBI Taxonomy" id="1538463"/>
    <lineage>
        <taxon>Bacteria</taxon>
        <taxon>Bacillati</taxon>
        <taxon>Actinomycetota</taxon>
        <taxon>Actinomycetes</taxon>
        <taxon>Mycobacteriales</taxon>
        <taxon>Nocardiaceae</taxon>
        <taxon>Nocardia</taxon>
    </lineage>
</organism>
<accession>A0A1W0B5Q4</accession>
<name>A0A1W0B5Q4_9NOCA</name>
<dbReference type="OrthoDB" id="4567530at2"/>
<proteinExistence type="predicted"/>
<sequence>MIEMEDATGRIALFDPNWGTVSALAADIVADADLGLTASNGASFAVVPEPSYAACRDADYSVQALSWEELPSSTTVCIRSNDTRVGTVQVVWKENSGGSARDLTVRGVIWEPEH</sequence>
<reference evidence="1 2" key="1">
    <citation type="journal article" date="2016" name="Antonie Van Leeuwenhoek">
        <title>Nocardia donostiensis sp. nov., isolated from human respiratory specimens.</title>
        <authorList>
            <person name="Ercibengoa M."/>
            <person name="Bell M."/>
            <person name="Marimon J.M."/>
            <person name="Humrighouse B."/>
            <person name="Klenk H.P."/>
            <person name="Potter G."/>
            <person name="Perez-Trallero E."/>
        </authorList>
    </citation>
    <scope>NUCLEOTIDE SEQUENCE [LARGE SCALE GENOMIC DNA]</scope>
    <source>
        <strain evidence="1 2">X1655</strain>
    </source>
</reference>
<evidence type="ECO:0000313" key="2">
    <source>
        <dbReference type="Proteomes" id="UP000188836"/>
    </source>
</evidence>
<dbReference type="AlphaFoldDB" id="A0A1W0B5Q4"/>
<dbReference type="EMBL" id="MUMY01000008">
    <property type="protein sequence ID" value="ONM48695.1"/>
    <property type="molecule type" value="Genomic_DNA"/>
</dbReference>
<dbReference type="Proteomes" id="UP000188836">
    <property type="component" value="Unassembled WGS sequence"/>
</dbReference>
<keyword evidence="2" id="KW-1185">Reference proteome</keyword>
<comment type="caution">
    <text evidence="1">The sequence shown here is derived from an EMBL/GenBank/DDBJ whole genome shotgun (WGS) entry which is preliminary data.</text>
</comment>
<gene>
    <name evidence="1" type="ORF">B0T46_11755</name>
</gene>
<protein>
    <submittedName>
        <fullName evidence="1">Uncharacterized protein</fullName>
    </submittedName>
</protein>
<dbReference type="RefSeq" id="WP_077116607.1">
    <property type="nucleotide sequence ID" value="NZ_LOKT01000002.1"/>
</dbReference>
<evidence type="ECO:0000313" key="1">
    <source>
        <dbReference type="EMBL" id="ONM48695.1"/>
    </source>
</evidence>